<dbReference type="Proteomes" id="UP000541969">
    <property type="component" value="Unassembled WGS sequence"/>
</dbReference>
<protein>
    <recommendedName>
        <fullName evidence="4">Acetoacetate decarboxylase (ADC)</fullName>
    </recommendedName>
</protein>
<keyword evidence="3" id="KW-1185">Reference proteome</keyword>
<accession>A0A853CJV8</accession>
<evidence type="ECO:0000256" key="1">
    <source>
        <dbReference type="SAM" id="MobiDB-lite"/>
    </source>
</evidence>
<gene>
    <name evidence="2" type="ORF">GGQ55_004612</name>
</gene>
<sequence>MARRGEFYRWEGPRDLVTAADRRFRLPVYYHDDEFMASLHTASYDAVAAALPCDQLRPARWIDGRALLSLGVFRYRETTCVGADGGTEVLTPYAEVSVAVVVTVGPARRVLPILSPRLRVFVLHLPVTTLEARDVGALWGFPKFVADLDFEEEPDRRRVVLSEDGQEILDLILRPSGPALADRHPHVVHTVKDGVLLETTVPMSGYRQIRLGPASGTLRLGEHPVGRQLRGWEISPAPLAVFNYLTHRTILPEGRPIGPGRQYRGYVGSDRPRGRYTVRYPDTPPIDQYAADSATGAVGPSPAAR</sequence>
<name>A0A853CJV8_9ACTN</name>
<dbReference type="InterPro" id="IPR010451">
    <property type="entry name" value="Acetoacetate_decarboxylase"/>
</dbReference>
<dbReference type="GO" id="GO:0016829">
    <property type="term" value="F:lyase activity"/>
    <property type="evidence" value="ECO:0007669"/>
    <property type="project" value="InterPro"/>
</dbReference>
<comment type="caution">
    <text evidence="2">The sequence shown here is derived from an EMBL/GenBank/DDBJ whole genome shotgun (WGS) entry which is preliminary data.</text>
</comment>
<dbReference type="RefSeq" id="WP_179720834.1">
    <property type="nucleotide sequence ID" value="NZ_JACBZT010000001.1"/>
</dbReference>
<dbReference type="Gene3D" id="2.40.400.10">
    <property type="entry name" value="Acetoacetate decarboxylase-like"/>
    <property type="match status" value="1"/>
</dbReference>
<feature type="region of interest" description="Disordered" evidence="1">
    <location>
        <begin position="267"/>
        <end position="305"/>
    </location>
</feature>
<dbReference type="SUPFAM" id="SSF160104">
    <property type="entry name" value="Acetoacetate decarboxylase-like"/>
    <property type="match status" value="1"/>
</dbReference>
<evidence type="ECO:0008006" key="4">
    <source>
        <dbReference type="Google" id="ProtNLM"/>
    </source>
</evidence>
<dbReference type="InterPro" id="IPR023375">
    <property type="entry name" value="ADC_dom_sf"/>
</dbReference>
<proteinExistence type="predicted"/>
<reference evidence="2 3" key="1">
    <citation type="submission" date="2020-07" db="EMBL/GenBank/DDBJ databases">
        <title>Sequencing the genomes of 1000 actinobacteria strains.</title>
        <authorList>
            <person name="Klenk H.-P."/>
        </authorList>
    </citation>
    <scope>NUCLEOTIDE SEQUENCE [LARGE SCALE GENOMIC DNA]</scope>
    <source>
        <strain evidence="2 3">DSM 104001</strain>
    </source>
</reference>
<dbReference type="EMBL" id="JACBZT010000001">
    <property type="protein sequence ID" value="NYJ08334.1"/>
    <property type="molecule type" value="Genomic_DNA"/>
</dbReference>
<dbReference type="Pfam" id="PF06314">
    <property type="entry name" value="ADC"/>
    <property type="match status" value="1"/>
</dbReference>
<evidence type="ECO:0000313" key="2">
    <source>
        <dbReference type="EMBL" id="NYJ08334.1"/>
    </source>
</evidence>
<dbReference type="AlphaFoldDB" id="A0A853CJV8"/>
<evidence type="ECO:0000313" key="3">
    <source>
        <dbReference type="Proteomes" id="UP000541969"/>
    </source>
</evidence>
<organism evidence="2 3">
    <name type="scientific">Petropleomorpha daqingensis</name>
    <dbReference type="NCBI Taxonomy" id="2026353"/>
    <lineage>
        <taxon>Bacteria</taxon>
        <taxon>Bacillati</taxon>
        <taxon>Actinomycetota</taxon>
        <taxon>Actinomycetes</taxon>
        <taxon>Geodermatophilales</taxon>
        <taxon>Geodermatophilaceae</taxon>
        <taxon>Petropleomorpha</taxon>
    </lineage>
</organism>